<reference evidence="1 2" key="1">
    <citation type="submission" date="2016-09" db="EMBL/GenBank/DDBJ databases">
        <authorList>
            <person name="Capua I."/>
            <person name="De Benedictis P."/>
            <person name="Joannis T."/>
            <person name="Lombin L.H."/>
            <person name="Cattoli G."/>
        </authorList>
    </citation>
    <scope>NUCLEOTIDE SEQUENCE [LARGE SCALE GENOMIC DNA]</scope>
    <source>
        <strain evidence="1 2">IMI 309357</strain>
    </source>
</reference>
<dbReference type="RefSeq" id="XP_022469839.1">
    <property type="nucleotide sequence ID" value="XM_022623677.1"/>
</dbReference>
<dbReference type="GeneID" id="34565187"/>
<accession>A0A1G4AU86</accession>
<name>A0A1G4AU86_9PEZI</name>
<dbReference type="AlphaFoldDB" id="A0A1G4AU86"/>
<dbReference type="Proteomes" id="UP000176998">
    <property type="component" value="Unassembled WGS sequence"/>
</dbReference>
<keyword evidence="2" id="KW-1185">Reference proteome</keyword>
<sequence>MFPERASPHGFDGCGPHSAGRPFQPPPVPIRRGLFTAFPSELSILHNRILGSLLLLGIAYSAPWPRHPAFGGYIADETRRKKTVPAAAAAAVCVAPEATLHSRLAPGIGGFGTVILYTQPVVLLLVI</sequence>
<gene>
    <name evidence="1" type="ORF">CORC01_12055</name>
</gene>
<comment type="caution">
    <text evidence="1">The sequence shown here is derived from an EMBL/GenBank/DDBJ whole genome shotgun (WGS) entry which is preliminary data.</text>
</comment>
<dbReference type="EMBL" id="MJBS01000141">
    <property type="protein sequence ID" value="OHE92671.1"/>
    <property type="molecule type" value="Genomic_DNA"/>
</dbReference>
<organism evidence="1 2">
    <name type="scientific">Colletotrichum orchidophilum</name>
    <dbReference type="NCBI Taxonomy" id="1209926"/>
    <lineage>
        <taxon>Eukaryota</taxon>
        <taxon>Fungi</taxon>
        <taxon>Dikarya</taxon>
        <taxon>Ascomycota</taxon>
        <taxon>Pezizomycotina</taxon>
        <taxon>Sordariomycetes</taxon>
        <taxon>Hypocreomycetidae</taxon>
        <taxon>Glomerellales</taxon>
        <taxon>Glomerellaceae</taxon>
        <taxon>Colletotrichum</taxon>
    </lineage>
</organism>
<evidence type="ECO:0000313" key="2">
    <source>
        <dbReference type="Proteomes" id="UP000176998"/>
    </source>
</evidence>
<evidence type="ECO:0000313" key="1">
    <source>
        <dbReference type="EMBL" id="OHE92671.1"/>
    </source>
</evidence>
<proteinExistence type="predicted"/>
<protein>
    <submittedName>
        <fullName evidence="1">Uncharacterized protein</fullName>
    </submittedName>
</protein>